<accession>A0ABW4EMC8</accession>
<dbReference type="Pfam" id="PF01381">
    <property type="entry name" value="HTH_3"/>
    <property type="match status" value="1"/>
</dbReference>
<dbReference type="PANTHER" id="PTHR46797">
    <property type="entry name" value="HTH-TYPE TRANSCRIPTIONAL REGULATOR"/>
    <property type="match status" value="1"/>
</dbReference>
<reference evidence="4" key="1">
    <citation type="journal article" date="2019" name="Int. J. Syst. Evol. Microbiol.">
        <title>The Global Catalogue of Microorganisms (GCM) 10K type strain sequencing project: providing services to taxonomists for standard genome sequencing and annotation.</title>
        <authorList>
            <consortium name="The Broad Institute Genomics Platform"/>
            <consortium name="The Broad Institute Genome Sequencing Center for Infectious Disease"/>
            <person name="Wu L."/>
            <person name="Ma J."/>
        </authorList>
    </citation>
    <scope>NUCLEOTIDE SEQUENCE [LARGE SCALE GENOMIC DNA]</scope>
    <source>
        <strain evidence="4">CCM 7043</strain>
    </source>
</reference>
<dbReference type="Pfam" id="PF07883">
    <property type="entry name" value="Cupin_2"/>
    <property type="match status" value="1"/>
</dbReference>
<comment type="caution">
    <text evidence="3">The sequence shown here is derived from an EMBL/GenBank/DDBJ whole genome shotgun (WGS) entry which is preliminary data.</text>
</comment>
<organism evidence="3 4">
    <name type="scientific">Pseudonocardia yunnanensis</name>
    <dbReference type="NCBI Taxonomy" id="58107"/>
    <lineage>
        <taxon>Bacteria</taxon>
        <taxon>Bacillati</taxon>
        <taxon>Actinomycetota</taxon>
        <taxon>Actinomycetes</taxon>
        <taxon>Pseudonocardiales</taxon>
        <taxon>Pseudonocardiaceae</taxon>
        <taxon>Pseudonocardia</taxon>
    </lineage>
</organism>
<evidence type="ECO:0000313" key="4">
    <source>
        <dbReference type="Proteomes" id="UP001597114"/>
    </source>
</evidence>
<dbReference type="PANTHER" id="PTHR46797:SF1">
    <property type="entry name" value="METHYLPHOSPHONATE SYNTHASE"/>
    <property type="match status" value="1"/>
</dbReference>
<dbReference type="SUPFAM" id="SSF47413">
    <property type="entry name" value="lambda repressor-like DNA-binding domains"/>
    <property type="match status" value="1"/>
</dbReference>
<proteinExistence type="predicted"/>
<keyword evidence="1" id="KW-0238">DNA-binding</keyword>
<dbReference type="CDD" id="cd00093">
    <property type="entry name" value="HTH_XRE"/>
    <property type="match status" value="1"/>
</dbReference>
<dbReference type="InterPro" id="IPR050807">
    <property type="entry name" value="TransReg_Diox_bact_type"/>
</dbReference>
<evidence type="ECO:0000259" key="2">
    <source>
        <dbReference type="PROSITE" id="PS50943"/>
    </source>
</evidence>
<dbReference type="SMART" id="SM00530">
    <property type="entry name" value="HTH_XRE"/>
    <property type="match status" value="1"/>
</dbReference>
<gene>
    <name evidence="3" type="ORF">ACFSJD_01225</name>
</gene>
<dbReference type="InterPro" id="IPR010982">
    <property type="entry name" value="Lambda_DNA-bd_dom_sf"/>
</dbReference>
<dbReference type="SUPFAM" id="SSF51182">
    <property type="entry name" value="RmlC-like cupins"/>
    <property type="match status" value="1"/>
</dbReference>
<evidence type="ECO:0000313" key="3">
    <source>
        <dbReference type="EMBL" id="MFD1516087.1"/>
    </source>
</evidence>
<sequence length="200" mass="21935">MPMVRRTRQDSPEEQRDAEVRLGRAIRGVRQDRGLTLMQVAAASGLSQPFLSQLERGRTRPSMRSLFRIAAALSTTQQRLLALAAGGPSDEPVRGSTAALVDVETGGARLLLHDAAGTDVTEFVGVPAEFGEYFSHERREMLYVASGRIEVELRESRHARTATLDARDTIAYAGLVEHRFRRLGTEPCVVLVIHSGGRDA</sequence>
<dbReference type="EMBL" id="JBHUCO010000001">
    <property type="protein sequence ID" value="MFD1516087.1"/>
    <property type="molecule type" value="Genomic_DNA"/>
</dbReference>
<dbReference type="InterPro" id="IPR014710">
    <property type="entry name" value="RmlC-like_jellyroll"/>
</dbReference>
<dbReference type="CDD" id="cd02209">
    <property type="entry name" value="cupin_XRE_C"/>
    <property type="match status" value="1"/>
</dbReference>
<feature type="domain" description="HTH cro/C1-type" evidence="2">
    <location>
        <begin position="26"/>
        <end position="80"/>
    </location>
</feature>
<dbReference type="Gene3D" id="2.60.120.10">
    <property type="entry name" value="Jelly Rolls"/>
    <property type="match status" value="1"/>
</dbReference>
<dbReference type="InterPro" id="IPR013096">
    <property type="entry name" value="Cupin_2"/>
</dbReference>
<dbReference type="InterPro" id="IPR011051">
    <property type="entry name" value="RmlC_Cupin_sf"/>
</dbReference>
<dbReference type="PROSITE" id="PS50943">
    <property type="entry name" value="HTH_CROC1"/>
    <property type="match status" value="1"/>
</dbReference>
<name>A0ABW4EMC8_9PSEU</name>
<protein>
    <submittedName>
        <fullName evidence="3">Helix-turn-helix domain-containing protein</fullName>
    </submittedName>
</protein>
<dbReference type="Proteomes" id="UP001597114">
    <property type="component" value="Unassembled WGS sequence"/>
</dbReference>
<dbReference type="Gene3D" id="1.10.260.40">
    <property type="entry name" value="lambda repressor-like DNA-binding domains"/>
    <property type="match status" value="1"/>
</dbReference>
<dbReference type="InterPro" id="IPR001387">
    <property type="entry name" value="Cro/C1-type_HTH"/>
</dbReference>
<keyword evidence="4" id="KW-1185">Reference proteome</keyword>
<evidence type="ECO:0000256" key="1">
    <source>
        <dbReference type="ARBA" id="ARBA00023125"/>
    </source>
</evidence>